<dbReference type="InterPro" id="IPR036942">
    <property type="entry name" value="Beta-barrel_TonB_sf"/>
</dbReference>
<dbReference type="SUPFAM" id="SSF56935">
    <property type="entry name" value="Porins"/>
    <property type="match status" value="1"/>
</dbReference>
<comment type="subcellular location">
    <subcellularLocation>
        <location evidence="1 10">Cell outer membrane</location>
        <topology evidence="1 10">Multi-pass membrane protein</topology>
    </subcellularLocation>
</comment>
<evidence type="ECO:0000256" key="4">
    <source>
        <dbReference type="ARBA" id="ARBA00022692"/>
    </source>
</evidence>
<dbReference type="EMBL" id="RAQM01000007">
    <property type="protein sequence ID" value="RKF04500.1"/>
    <property type="molecule type" value="Genomic_DNA"/>
</dbReference>
<dbReference type="RefSeq" id="WP_120186432.1">
    <property type="nucleotide sequence ID" value="NZ_RAQM01000007.1"/>
</dbReference>
<protein>
    <submittedName>
        <fullName evidence="14">TonB-linked SusC/RagA family outer membrane protein</fullName>
    </submittedName>
</protein>
<dbReference type="InterPro" id="IPR008969">
    <property type="entry name" value="CarboxyPept-like_regulatory"/>
</dbReference>
<keyword evidence="15" id="KW-1185">Reference proteome</keyword>
<evidence type="ECO:0000256" key="1">
    <source>
        <dbReference type="ARBA" id="ARBA00004571"/>
    </source>
</evidence>
<sequence>MNLHLKNVICVLFFFSFMLNINAQEKKIIGVVSDSAGPLPGVSIVIKGTVKGTETDFDGNYTMNVKTGDVLVYMFLGYAKVEKVVGESSTINVAMKEDANILDEVVVSVAYAAKKKKDIIGAVSVVSAKEVGDLKVTTVTEALQGTSGLSMVNASGQPGASPTIRIRGVGSLQGNVDPLIIVDGAQFAGNLNSINFNDVESYSVLKDADAVSLYGNRGANGVIIIKTKSGVNTNGEGIIEINTSYGFSDKATDDYSYLSAEQIVTTSWQAIRNERLDQGDAAEQAAIFASSNVMTDLAVNPYSINEPVDTNGKIKSNARLLYETNYYDILTQKATRQDVSLVLRGGNEKTRYFVSGAFLDSEGFSLNSKFRRYNGRVNLSSDVKSWLSVGANAFVTISESNVPTQSGSTYANNIQYVRSVSSIYPLYKRNADGSFISDNNGNKQYDFAEQRGFFGNYNPLAETYGSVKLYERNTFNFSPYLTVKFNDKINLKSQFNYTNYLYEGNLFNNHFVGTPKEQVDNRYSTKERNTTKTWNVINTLSYKNTFDEKHTLTGLLGQEMYDNTYNRVSATSTGYAFANLPELDNGVLPTGASSITEKNRLYSFFGRLDYNFDEKYYFGTGVRRDASSIFAKENRWGTFWSVAAGWSIYDEFLKGNGLVNSLKLRASYGTVGNQNINQQFTFLDQNGLGFNILANPGLVPTAIANPDLKWETHNKLNIGVDFAFFNSKVYGSLEYYDNRVTDLLYFDVPAPSTGSEGAGIDGNNESRALGKWRNFGEMSNKGFEFNVNSVNVENDKFRWTSSFAISTNQNRIEDIKQIENRGSFRWEAGRDRYEFYMREWAGVNPTTGAPEWYKDVVDTSGKVTGREKTSTYSEATRYYTGKSALPDFEGRLGTKFEYNGIDLTLNFNYKFGNYIYNTDFSSLMKARNLGEQSSSETLKAWQKEGDITDVPKLTTEADDFNSRSTRWLQRGDFIRLKNISLGYNLNQEMLDKLKIRKLRVYLSADNYWTWKRENNLDDPEQAFNGITDNRSTVLKTLSLGVNISL</sequence>
<evidence type="ECO:0000259" key="13">
    <source>
        <dbReference type="Pfam" id="PF07715"/>
    </source>
</evidence>
<evidence type="ECO:0000313" key="14">
    <source>
        <dbReference type="EMBL" id="RKF04500.1"/>
    </source>
</evidence>
<feature type="domain" description="TonB-dependent receptor-like beta-barrel" evidence="12">
    <location>
        <begin position="433"/>
        <end position="1006"/>
    </location>
</feature>
<keyword evidence="5" id="KW-0732">Signal</keyword>
<evidence type="ECO:0000256" key="2">
    <source>
        <dbReference type="ARBA" id="ARBA00022448"/>
    </source>
</evidence>
<evidence type="ECO:0000256" key="11">
    <source>
        <dbReference type="RuleBase" id="RU003357"/>
    </source>
</evidence>
<organism evidence="14 15">
    <name type="scientific">Tenacibaculum lutimaris</name>
    <dbReference type="NCBI Taxonomy" id="285258"/>
    <lineage>
        <taxon>Bacteria</taxon>
        <taxon>Pseudomonadati</taxon>
        <taxon>Bacteroidota</taxon>
        <taxon>Flavobacteriia</taxon>
        <taxon>Flavobacteriales</taxon>
        <taxon>Flavobacteriaceae</taxon>
        <taxon>Tenacibaculum</taxon>
    </lineage>
</organism>
<dbReference type="Proteomes" id="UP000285780">
    <property type="component" value="Unassembled WGS sequence"/>
</dbReference>
<keyword evidence="7 10" id="KW-0472">Membrane</keyword>
<name>A0A420E379_9FLAO</name>
<gene>
    <name evidence="14" type="ORF">C8N26_1171</name>
</gene>
<keyword evidence="3 10" id="KW-1134">Transmembrane beta strand</keyword>
<dbReference type="InterPro" id="IPR012910">
    <property type="entry name" value="Plug_dom"/>
</dbReference>
<keyword evidence="6 11" id="KW-0798">TonB box</keyword>
<dbReference type="InterPro" id="IPR039426">
    <property type="entry name" value="TonB-dep_rcpt-like"/>
</dbReference>
<dbReference type="InterPro" id="IPR023997">
    <property type="entry name" value="TonB-dep_OMP_SusC/RagA_CS"/>
</dbReference>
<proteinExistence type="inferred from homology"/>
<evidence type="ECO:0000256" key="6">
    <source>
        <dbReference type="ARBA" id="ARBA00023077"/>
    </source>
</evidence>
<dbReference type="InterPro" id="IPR037066">
    <property type="entry name" value="Plug_dom_sf"/>
</dbReference>
<accession>A0A420E379</accession>
<keyword evidence="4 10" id="KW-0812">Transmembrane</keyword>
<dbReference type="NCBIfam" id="TIGR04056">
    <property type="entry name" value="OMP_RagA_SusC"/>
    <property type="match status" value="1"/>
</dbReference>
<evidence type="ECO:0000256" key="5">
    <source>
        <dbReference type="ARBA" id="ARBA00022729"/>
    </source>
</evidence>
<dbReference type="PROSITE" id="PS52016">
    <property type="entry name" value="TONB_DEPENDENT_REC_3"/>
    <property type="match status" value="1"/>
</dbReference>
<dbReference type="GO" id="GO:0015344">
    <property type="term" value="F:siderophore uptake transmembrane transporter activity"/>
    <property type="evidence" value="ECO:0007669"/>
    <property type="project" value="TreeGrafter"/>
</dbReference>
<evidence type="ECO:0000256" key="3">
    <source>
        <dbReference type="ARBA" id="ARBA00022452"/>
    </source>
</evidence>
<evidence type="ECO:0000313" key="15">
    <source>
        <dbReference type="Proteomes" id="UP000285780"/>
    </source>
</evidence>
<dbReference type="Pfam" id="PF00593">
    <property type="entry name" value="TonB_dep_Rec_b-barrel"/>
    <property type="match status" value="1"/>
</dbReference>
<evidence type="ECO:0000256" key="9">
    <source>
        <dbReference type="ARBA" id="ARBA00023237"/>
    </source>
</evidence>
<comment type="caution">
    <text evidence="14">The sequence shown here is derived from an EMBL/GenBank/DDBJ whole genome shotgun (WGS) entry which is preliminary data.</text>
</comment>
<dbReference type="GO" id="GO:0009279">
    <property type="term" value="C:cell outer membrane"/>
    <property type="evidence" value="ECO:0007669"/>
    <property type="project" value="UniProtKB-SubCell"/>
</dbReference>
<dbReference type="PANTHER" id="PTHR30069">
    <property type="entry name" value="TONB-DEPENDENT OUTER MEMBRANE RECEPTOR"/>
    <property type="match status" value="1"/>
</dbReference>
<evidence type="ECO:0000259" key="12">
    <source>
        <dbReference type="Pfam" id="PF00593"/>
    </source>
</evidence>
<comment type="similarity">
    <text evidence="10 11">Belongs to the TonB-dependent receptor family.</text>
</comment>
<dbReference type="InterPro" id="IPR000531">
    <property type="entry name" value="Beta-barrel_TonB"/>
</dbReference>
<evidence type="ECO:0000256" key="8">
    <source>
        <dbReference type="ARBA" id="ARBA00023170"/>
    </source>
</evidence>
<dbReference type="NCBIfam" id="TIGR04057">
    <property type="entry name" value="SusC_RagA_signa"/>
    <property type="match status" value="1"/>
</dbReference>
<reference evidence="14 15" key="1">
    <citation type="submission" date="2018-09" db="EMBL/GenBank/DDBJ databases">
        <title>Genomic Encyclopedia of Archaeal and Bacterial Type Strains, Phase II (KMG-II): from individual species to whole genera.</title>
        <authorList>
            <person name="Goeker M."/>
        </authorList>
    </citation>
    <scope>NUCLEOTIDE SEQUENCE [LARGE SCALE GENOMIC DNA]</scope>
    <source>
        <strain evidence="14 15">DSM 16505</strain>
    </source>
</reference>
<evidence type="ECO:0000256" key="10">
    <source>
        <dbReference type="PROSITE-ProRule" id="PRU01360"/>
    </source>
</evidence>
<dbReference type="InterPro" id="IPR023996">
    <property type="entry name" value="TonB-dep_OMP_SusC/RagA"/>
</dbReference>
<evidence type="ECO:0000256" key="7">
    <source>
        <dbReference type="ARBA" id="ARBA00023136"/>
    </source>
</evidence>
<dbReference type="Pfam" id="PF13715">
    <property type="entry name" value="CarbopepD_reg_2"/>
    <property type="match status" value="1"/>
</dbReference>
<dbReference type="Pfam" id="PF07715">
    <property type="entry name" value="Plug"/>
    <property type="match status" value="1"/>
</dbReference>
<feature type="domain" description="TonB-dependent receptor plug" evidence="13">
    <location>
        <begin position="116"/>
        <end position="222"/>
    </location>
</feature>
<dbReference type="GO" id="GO:0044718">
    <property type="term" value="P:siderophore transmembrane transport"/>
    <property type="evidence" value="ECO:0007669"/>
    <property type="project" value="TreeGrafter"/>
</dbReference>
<dbReference type="SUPFAM" id="SSF49464">
    <property type="entry name" value="Carboxypeptidase regulatory domain-like"/>
    <property type="match status" value="1"/>
</dbReference>
<keyword evidence="8" id="KW-0675">Receptor</keyword>
<keyword evidence="2 10" id="KW-0813">Transport</keyword>
<dbReference type="Gene3D" id="2.40.170.20">
    <property type="entry name" value="TonB-dependent receptor, beta-barrel domain"/>
    <property type="match status" value="1"/>
</dbReference>
<dbReference type="PANTHER" id="PTHR30069:SF29">
    <property type="entry name" value="HEMOGLOBIN AND HEMOGLOBIN-HAPTOGLOBIN-BINDING PROTEIN 1-RELATED"/>
    <property type="match status" value="1"/>
</dbReference>
<dbReference type="AlphaFoldDB" id="A0A420E379"/>
<dbReference type="Gene3D" id="2.170.130.10">
    <property type="entry name" value="TonB-dependent receptor, plug domain"/>
    <property type="match status" value="1"/>
</dbReference>
<keyword evidence="9 10" id="KW-0998">Cell outer membrane</keyword>